<feature type="signal peptide" evidence="1">
    <location>
        <begin position="1"/>
        <end position="20"/>
    </location>
</feature>
<evidence type="ECO:0000313" key="3">
    <source>
        <dbReference type="Proteomes" id="UP001062443"/>
    </source>
</evidence>
<comment type="caution">
    <text evidence="2">The sequence shown here is derived from an EMBL/GenBank/DDBJ whole genome shotgun (WGS) entry which is preliminary data.</text>
</comment>
<dbReference type="EMBL" id="BAQB01000024">
    <property type="protein sequence ID" value="GBR48290.1"/>
    <property type="molecule type" value="Genomic_DNA"/>
</dbReference>
<gene>
    <name evidence="2" type="ORF">AA106556_1751</name>
</gene>
<keyword evidence="1" id="KW-0732">Signal</keyword>
<reference evidence="2" key="1">
    <citation type="submission" date="2013-04" db="EMBL/GenBank/DDBJ databases">
        <title>The genome sequencing project of 58 acetic acid bacteria.</title>
        <authorList>
            <person name="Okamoto-Kainuma A."/>
            <person name="Ishikawa M."/>
            <person name="Umino S."/>
            <person name="Koizumi Y."/>
            <person name="Shiwa Y."/>
            <person name="Yoshikawa H."/>
            <person name="Matsutani M."/>
            <person name="Matsushita K."/>
        </authorList>
    </citation>
    <scope>NUCLEOTIDE SEQUENCE</scope>
    <source>
        <strain evidence="2">NBRC 106556</strain>
    </source>
</reference>
<proteinExistence type="predicted"/>
<dbReference type="Proteomes" id="UP001062443">
    <property type="component" value="Unassembled WGS sequence"/>
</dbReference>
<organism evidence="2 3">
    <name type="scientific">Neokomagataea tanensis NBRC 106556</name>
    <dbReference type="NCBI Taxonomy" id="1223519"/>
    <lineage>
        <taxon>Bacteria</taxon>
        <taxon>Pseudomonadati</taxon>
        <taxon>Pseudomonadota</taxon>
        <taxon>Alphaproteobacteria</taxon>
        <taxon>Acetobacterales</taxon>
        <taxon>Acetobacteraceae</taxon>
        <taxon>Neokomagataea</taxon>
    </lineage>
</organism>
<name>A0ABQ0QKS1_9PROT</name>
<evidence type="ECO:0000313" key="2">
    <source>
        <dbReference type="EMBL" id="GBR48290.1"/>
    </source>
</evidence>
<keyword evidence="3" id="KW-1185">Reference proteome</keyword>
<evidence type="ECO:0000256" key="1">
    <source>
        <dbReference type="SAM" id="SignalP"/>
    </source>
</evidence>
<dbReference type="RefSeq" id="WP_068173539.1">
    <property type="nucleotide sequence ID" value="NZ_BAQB01000024.1"/>
</dbReference>
<protein>
    <submittedName>
        <fullName evidence="2">Outer membrane protein domain-containing protein</fullName>
    </submittedName>
</protein>
<sequence length="226" mass="24592">MKRFFLAALSVLSTMGVASAQVTPHVPLISGIEVGANVGTLGIGPDIGYHPGHALVGVRAEGDFFGISHNFTYRDIDNFRASAKWRSVGAIADLYPFGSGLRVSAGLKANLNQLSATATPQDIVYIGNNYYTPQQVGQLNARVKWNRVTPYVGFGYSHAFGGHFVFSSDFGALYQGTGRLTYGGTGLAAQTAQFHSDMDHYMKDIHKAMRYTKFYPVIAFSIGYRF</sequence>
<feature type="chain" id="PRO_5047400259" evidence="1">
    <location>
        <begin position="21"/>
        <end position="226"/>
    </location>
</feature>
<dbReference type="Gene3D" id="2.40.160.170">
    <property type="match status" value="1"/>
</dbReference>
<accession>A0ABQ0QKS1</accession>